<evidence type="ECO:0000259" key="2">
    <source>
        <dbReference type="Pfam" id="PF00432"/>
    </source>
</evidence>
<dbReference type="AlphaFoldDB" id="A0A7U7G7L2"/>
<name>A0A7U7G7L2_9GAMM</name>
<dbReference type="Pfam" id="PF00432">
    <property type="entry name" value="Prenyltrans"/>
    <property type="match status" value="2"/>
</dbReference>
<comment type="caution">
    <text evidence="3">The sequence shown here is derived from an EMBL/GenBank/DDBJ whole genome shotgun (WGS) entry which is preliminary data.</text>
</comment>
<accession>A0A7U7G7L2</accession>
<feature type="domain" description="Prenyltransferase alpha-alpha toroid" evidence="2">
    <location>
        <begin position="153"/>
        <end position="301"/>
    </location>
</feature>
<keyword evidence="4" id="KW-1185">Reference proteome</keyword>
<evidence type="ECO:0000313" key="3">
    <source>
        <dbReference type="EMBL" id="CDH43063.1"/>
    </source>
</evidence>
<protein>
    <recommendedName>
        <fullName evidence="2">Prenyltransferase alpha-alpha toroid domain-containing protein</fullName>
    </recommendedName>
</protein>
<evidence type="ECO:0000256" key="1">
    <source>
        <dbReference type="ARBA" id="ARBA00022737"/>
    </source>
</evidence>
<dbReference type="SUPFAM" id="SSF48239">
    <property type="entry name" value="Terpenoid cyclases/Protein prenyltransferases"/>
    <property type="match status" value="1"/>
</dbReference>
<dbReference type="Gene3D" id="1.50.10.20">
    <property type="match status" value="1"/>
</dbReference>
<proteinExistence type="predicted"/>
<keyword evidence="1" id="KW-0677">Repeat</keyword>
<dbReference type="InterPro" id="IPR008930">
    <property type="entry name" value="Terpenoid_cyclase/PrenylTrfase"/>
</dbReference>
<dbReference type="EMBL" id="CBTK010000002">
    <property type="protein sequence ID" value="CDH43063.1"/>
    <property type="molecule type" value="Genomic_DNA"/>
</dbReference>
<dbReference type="InterPro" id="IPR001330">
    <property type="entry name" value="Prenyltrans"/>
</dbReference>
<dbReference type="Proteomes" id="UP000019184">
    <property type="component" value="Unassembled WGS sequence"/>
</dbReference>
<feature type="domain" description="Prenyltransferase alpha-alpha toroid" evidence="2">
    <location>
        <begin position="4"/>
        <end position="39"/>
    </location>
</feature>
<sequence>MKKFDYQKALKFIESMYDSESGGFRSVPGKRPTLYGTAYLSLARYYLTGEGISSETRSFMVNCQDSETGMFIGPELRDWTPQENAKHDREHLLLHLNCAAIPAALQFDVPIRYPLKFAYRFRELDYLKSWLDQRDLRDAWLEGNNLLFVGQLLVYLRDLENDPTAQNALDYWFNWLDSRIDPKTGLWGTDGFCSPFVAMAGGYHQLLVYYYENHDYPYEKALIDTTLALQHVDGGFCPSGGGGACEDVDAADILVNMYKKIDYRRAEIRVALRRLLPTILKSQNQDGGFSYKKGIVQSHMGIPDTVAEIDQSTAFATWFRIHTLGLMAEILTDDKSLSELNWKFSSHLSMGWRRSWDKKNKISLVEKIQEISPLMYHRIRKILFPAKRIWWKIYLKFTA</sequence>
<gene>
    <name evidence="3" type="ORF">BN874_100016</name>
</gene>
<dbReference type="OrthoDB" id="250138at2"/>
<dbReference type="RefSeq" id="WP_081756015.1">
    <property type="nucleotide sequence ID" value="NZ_CBTK010000002.1"/>
</dbReference>
<reference evidence="3 4" key="1">
    <citation type="journal article" date="2014" name="ISME J.">
        <title>Candidatus Competibacter-lineage genomes retrieved from metagenomes reveal functional metabolic diversity.</title>
        <authorList>
            <person name="McIlroy S.J."/>
            <person name="Albertsen M."/>
            <person name="Andresen E.K."/>
            <person name="Saunders A.M."/>
            <person name="Kristiansen R."/>
            <person name="Stokholm-Bjerregaard M."/>
            <person name="Nielsen K.L."/>
            <person name="Nielsen P.H."/>
        </authorList>
    </citation>
    <scope>NUCLEOTIDE SEQUENCE [LARGE SCALE GENOMIC DNA]</scope>
    <source>
        <strain evidence="3 4">Run_B_J11</strain>
    </source>
</reference>
<organism evidence="3 4">
    <name type="scientific">Candidatus Contendobacter odensis Run_B_J11</name>
    <dbReference type="NCBI Taxonomy" id="1400861"/>
    <lineage>
        <taxon>Bacteria</taxon>
        <taxon>Pseudomonadati</taxon>
        <taxon>Pseudomonadota</taxon>
        <taxon>Gammaproteobacteria</taxon>
        <taxon>Candidatus Competibacteraceae</taxon>
        <taxon>Candidatus Contendibacter</taxon>
    </lineage>
</organism>
<evidence type="ECO:0000313" key="4">
    <source>
        <dbReference type="Proteomes" id="UP000019184"/>
    </source>
</evidence>
<dbReference type="GO" id="GO:0003824">
    <property type="term" value="F:catalytic activity"/>
    <property type="evidence" value="ECO:0007669"/>
    <property type="project" value="InterPro"/>
</dbReference>